<evidence type="ECO:0000313" key="5">
    <source>
        <dbReference type="EMBL" id="KAK7789638.1"/>
    </source>
</evidence>
<accession>A0AAN9YWG5</accession>
<keyword evidence="3" id="KW-0472">Membrane</keyword>
<dbReference type="AlphaFoldDB" id="A0AAN9YWG5"/>
<dbReference type="InterPro" id="IPR043573">
    <property type="entry name" value="Fig4-like"/>
</dbReference>
<dbReference type="PANTHER" id="PTHR45738">
    <property type="entry name" value="POLYPHOSPHOINOSITIDE PHOSPHATASE"/>
    <property type="match status" value="1"/>
</dbReference>
<reference evidence="5 6" key="1">
    <citation type="submission" date="2024-03" db="EMBL/GenBank/DDBJ databases">
        <title>The genome assembly and annotation of the cricket Gryllus longicercus Weissman &amp; Gray.</title>
        <authorList>
            <person name="Szrajer S."/>
            <person name="Gray D."/>
            <person name="Ylla G."/>
        </authorList>
    </citation>
    <scope>NUCLEOTIDE SEQUENCE [LARGE SCALE GENOMIC DNA]</scope>
    <source>
        <strain evidence="5">DAG 2021-001</strain>
        <tissue evidence="5">Whole body minus gut</tissue>
    </source>
</reference>
<evidence type="ECO:0000256" key="2">
    <source>
        <dbReference type="ARBA" id="ARBA00022801"/>
    </source>
</evidence>
<dbReference type="InterPro" id="IPR002013">
    <property type="entry name" value="SAC_dom"/>
</dbReference>
<comment type="caution">
    <text evidence="5">The sequence shown here is derived from an EMBL/GenBank/DDBJ whole genome shotgun (WGS) entry which is preliminary data.</text>
</comment>
<dbReference type="GO" id="GO:0012505">
    <property type="term" value="C:endomembrane system"/>
    <property type="evidence" value="ECO:0007669"/>
    <property type="project" value="UniProtKB-SubCell"/>
</dbReference>
<dbReference type="Pfam" id="PF02383">
    <property type="entry name" value="Syja_N"/>
    <property type="match status" value="1"/>
</dbReference>
<evidence type="ECO:0000259" key="4">
    <source>
        <dbReference type="PROSITE" id="PS50275"/>
    </source>
</evidence>
<dbReference type="GO" id="GO:0046856">
    <property type="term" value="P:phosphatidylinositol dephosphorylation"/>
    <property type="evidence" value="ECO:0007669"/>
    <property type="project" value="InterPro"/>
</dbReference>
<evidence type="ECO:0000256" key="3">
    <source>
        <dbReference type="ARBA" id="ARBA00023136"/>
    </source>
</evidence>
<protein>
    <recommendedName>
        <fullName evidence="4">SAC domain-containing protein</fullName>
    </recommendedName>
</protein>
<evidence type="ECO:0000256" key="1">
    <source>
        <dbReference type="ARBA" id="ARBA00004308"/>
    </source>
</evidence>
<keyword evidence="6" id="KW-1185">Reference proteome</keyword>
<proteinExistence type="predicted"/>
<gene>
    <name evidence="5" type="ORF">R5R35_005398</name>
</gene>
<evidence type="ECO:0000313" key="6">
    <source>
        <dbReference type="Proteomes" id="UP001378592"/>
    </source>
</evidence>
<organism evidence="5 6">
    <name type="scientific">Gryllus longicercus</name>
    <dbReference type="NCBI Taxonomy" id="2509291"/>
    <lineage>
        <taxon>Eukaryota</taxon>
        <taxon>Metazoa</taxon>
        <taxon>Ecdysozoa</taxon>
        <taxon>Arthropoda</taxon>
        <taxon>Hexapoda</taxon>
        <taxon>Insecta</taxon>
        <taxon>Pterygota</taxon>
        <taxon>Neoptera</taxon>
        <taxon>Polyneoptera</taxon>
        <taxon>Orthoptera</taxon>
        <taxon>Ensifera</taxon>
        <taxon>Gryllidea</taxon>
        <taxon>Grylloidea</taxon>
        <taxon>Gryllidae</taxon>
        <taxon>Gryllinae</taxon>
        <taxon>Gryllus</taxon>
    </lineage>
</organism>
<dbReference type="GO" id="GO:0043813">
    <property type="term" value="F:phosphatidylinositol-3,5-bisphosphate 5-phosphatase activity"/>
    <property type="evidence" value="ECO:0007669"/>
    <property type="project" value="InterPro"/>
</dbReference>
<feature type="domain" description="SAC" evidence="4">
    <location>
        <begin position="156"/>
        <end position="370"/>
    </location>
</feature>
<sequence>MKPHVIFHPVISSIQKIALYETKARFYLMGSNNTQTRFRVLKIDRMEPRELSVVDDKVEYTKDEIRNLVTMIDVGNRRVGQKSSSNGVSRIVSAFGIVGFVKFLEGYYLILVTKRRRVAVIGHHTIYKIEDTTMIYIPNDGVRICHPDEARYVKMFQNIDLSSNFYFSYSYDITHTLQNNMSQSSCIHVDDGSSKCPKECIYCENNIQSIPKENGKVERTDYGVRFEPNRRFVWNSHLLTPIEDHLHPDWILYVTHGFVGQSNMCTFGRSVYVTIIARRSSKYAGTRFLKRGANFDGDVANEVETEQMVHDSGISSLHEGRFSSFVQLRGSIPAQWSQDTSKMVPKPAIGFDLSDPFAETAGKTLFLFFE</sequence>
<name>A0AAN9YWG5_9ORTH</name>
<dbReference type="PROSITE" id="PS50275">
    <property type="entry name" value="SAC"/>
    <property type="match status" value="1"/>
</dbReference>
<keyword evidence="2" id="KW-0378">Hydrolase</keyword>
<dbReference type="PANTHER" id="PTHR45738:SF5">
    <property type="entry name" value="POLYPHOSPHOINOSITIDE PHOSPHATASE"/>
    <property type="match status" value="1"/>
</dbReference>
<dbReference type="Proteomes" id="UP001378592">
    <property type="component" value="Unassembled WGS sequence"/>
</dbReference>
<comment type="subcellular location">
    <subcellularLocation>
        <location evidence="1">Endomembrane system</location>
    </subcellularLocation>
</comment>
<dbReference type="EMBL" id="JAZDUA010000726">
    <property type="protein sequence ID" value="KAK7789638.1"/>
    <property type="molecule type" value="Genomic_DNA"/>
</dbReference>